<dbReference type="Pfam" id="PF00326">
    <property type="entry name" value="Peptidase_S9"/>
    <property type="match status" value="1"/>
</dbReference>
<organism evidence="3 4">
    <name type="scientific">Chitinophaga flava</name>
    <dbReference type="NCBI Taxonomy" id="2259036"/>
    <lineage>
        <taxon>Bacteria</taxon>
        <taxon>Pseudomonadati</taxon>
        <taxon>Bacteroidota</taxon>
        <taxon>Chitinophagia</taxon>
        <taxon>Chitinophagales</taxon>
        <taxon>Chitinophagaceae</taxon>
        <taxon>Chitinophaga</taxon>
    </lineage>
</organism>
<accession>A0A365XSL7</accession>
<evidence type="ECO:0000259" key="2">
    <source>
        <dbReference type="Pfam" id="PF00326"/>
    </source>
</evidence>
<reference evidence="3 4" key="1">
    <citation type="submission" date="2018-05" db="EMBL/GenBank/DDBJ databases">
        <title>Chitinophaga sp. K3CV102501T nov., isolated from isolated from a monsoon evergreen broad-leaved forest soil.</title>
        <authorList>
            <person name="Lv Y."/>
        </authorList>
    </citation>
    <scope>NUCLEOTIDE SEQUENCE [LARGE SCALE GENOMIC DNA]</scope>
    <source>
        <strain evidence="3 4">GDMCC 1.1325</strain>
    </source>
</reference>
<dbReference type="GO" id="GO:0006508">
    <property type="term" value="P:proteolysis"/>
    <property type="evidence" value="ECO:0007669"/>
    <property type="project" value="InterPro"/>
</dbReference>
<keyword evidence="4" id="KW-1185">Reference proteome</keyword>
<dbReference type="PANTHER" id="PTHR42776">
    <property type="entry name" value="SERINE PEPTIDASE S9 FAMILY MEMBER"/>
    <property type="match status" value="1"/>
</dbReference>
<dbReference type="SUPFAM" id="SSF53474">
    <property type="entry name" value="alpha/beta-Hydrolases"/>
    <property type="match status" value="1"/>
</dbReference>
<dbReference type="EMBL" id="QFFJ01000002">
    <property type="protein sequence ID" value="RBL89352.1"/>
    <property type="molecule type" value="Genomic_DNA"/>
</dbReference>
<dbReference type="Gene3D" id="3.40.50.1820">
    <property type="entry name" value="alpha/beta hydrolase"/>
    <property type="match status" value="1"/>
</dbReference>
<evidence type="ECO:0000313" key="3">
    <source>
        <dbReference type="EMBL" id="RBL89352.1"/>
    </source>
</evidence>
<comment type="caution">
    <text evidence="3">The sequence shown here is derived from an EMBL/GenBank/DDBJ whole genome shotgun (WGS) entry which is preliminary data.</text>
</comment>
<gene>
    <name evidence="3" type="ORF">DF182_22795</name>
</gene>
<name>A0A365XSL7_9BACT</name>
<dbReference type="AlphaFoldDB" id="A0A365XSL7"/>
<dbReference type="RefSeq" id="WP_113618096.1">
    <property type="nucleotide sequence ID" value="NZ_QFFJ01000002.1"/>
</dbReference>
<protein>
    <recommendedName>
        <fullName evidence="2">Peptidase S9 prolyl oligopeptidase catalytic domain-containing protein</fullName>
    </recommendedName>
</protein>
<proteinExistence type="predicted"/>
<dbReference type="OrthoDB" id="9812921at2"/>
<dbReference type="InterPro" id="IPR001375">
    <property type="entry name" value="Peptidase_S9_cat"/>
</dbReference>
<evidence type="ECO:0000313" key="4">
    <source>
        <dbReference type="Proteomes" id="UP000253410"/>
    </source>
</evidence>
<dbReference type="GO" id="GO:0004252">
    <property type="term" value="F:serine-type endopeptidase activity"/>
    <property type="evidence" value="ECO:0007669"/>
    <property type="project" value="TreeGrafter"/>
</dbReference>
<dbReference type="PANTHER" id="PTHR42776:SF27">
    <property type="entry name" value="DIPEPTIDYL PEPTIDASE FAMILY MEMBER 6"/>
    <property type="match status" value="1"/>
</dbReference>
<sequence>MKKYTILIITFISLHLELKSQKPPLDLYAYKTWPQVEGGSISSNGEYVSYKITNQPIGQSTTTLVSTGKKWEIKFQNLSTESFSDDSKIFTGKRGDTLIIFHLDNQKEEKITTVGPYSLIPFENTNILIYKEKNNNLIIKSLNSKINHKITSVIAYYLSPDKKSIILKQSTPENANSETVSYLNLANFRTQDIYKGIGAEMFIFDQTMSKIAFFVREKQKRSIWLFSINSNTTKQLLPPINNEIDTTLLIEPGPWRFSPDSKLILFNLAERNRPSTLPSNPEIWNYRDLYLSSLFKGAFGPIPNFRPLTYLSAINVEDCIIRKLQNKGENLDPFSFRTDDLNYFIYTSNIEFDLNSLEHKRFSFGICNIKTGKKTIIDNQCTKPVLRFTFSPDQKHVIYYKVSTHNFYSYNIQTNQELCINKDIPILFLDKRGASSAAPERDPSEVVGWLDHGVKALISDSYDIWALDVTGDSHPINITNGIGKKNNITFYPMENSMQNTPRQNPDYQSGQNIILKAFNNNNKKFGFYQLSLKHPFNLIELSMDDVAIRTIMHKYNFISPGDLIESKRRNGYLMRRESCEKAPNYYYSKDLKTFKPLSNLQPQAVYNWIKSELYTYTDSLGNKYQGVLYKPENFDSSKNYPLIINYYEQFSHELNTFHQVELGGGTIDLAYMVSQGYLIFKPDMQYFPIKPGEGLVNTINSAIEYLSRFTWVNRNKIALIGESFGGWETNYIITHIKKPLAAAVSGAGISDIVSLAFTPNTNGNDMFPYVRYGPIKLEKSFAESPELYIENSPLFYAKNVNTPLLMWHNPEDKNVAIYQSLAFFIQLRNLGKPVWLLSYKGEGHGFMNPDNCLDYKVKLKSFLDYHLRDSSEPGWMKQYIKPTD</sequence>
<dbReference type="SUPFAM" id="SSF82171">
    <property type="entry name" value="DPP6 N-terminal domain-like"/>
    <property type="match status" value="1"/>
</dbReference>
<keyword evidence="1" id="KW-0378">Hydrolase</keyword>
<feature type="domain" description="Peptidase S9 prolyl oligopeptidase catalytic" evidence="2">
    <location>
        <begin position="700"/>
        <end position="868"/>
    </location>
</feature>
<dbReference type="InterPro" id="IPR029058">
    <property type="entry name" value="AB_hydrolase_fold"/>
</dbReference>
<evidence type="ECO:0000256" key="1">
    <source>
        <dbReference type="ARBA" id="ARBA00022801"/>
    </source>
</evidence>
<dbReference type="Proteomes" id="UP000253410">
    <property type="component" value="Unassembled WGS sequence"/>
</dbReference>